<gene>
    <name evidence="2" type="ORF">PILCRDRAFT_27898</name>
</gene>
<sequence length="188" mass="20390">SDTYIKDYKGPLAPTFKRLKLFSLASLGLSAALSPFMFIIESPLPTSARVGLAGVALATSGISTFIVDWCGKPYVGTLRHLHPSDNDGIDGLEMTMLSFLLQKRITRVYDVGFLVQTERAFAKLELAETISFPPVKDGAEASRKAGDPGQEETVAETLTANGEVLGRWIVKWEEGGVGKCREVGRIAR</sequence>
<evidence type="ECO:0000313" key="2">
    <source>
        <dbReference type="EMBL" id="KIM82586.1"/>
    </source>
</evidence>
<keyword evidence="3" id="KW-1185">Reference proteome</keyword>
<keyword evidence="1" id="KW-1133">Transmembrane helix</keyword>
<dbReference type="OrthoDB" id="5386199at2759"/>
<keyword evidence="1" id="KW-0812">Transmembrane</keyword>
<dbReference type="EMBL" id="KN832994">
    <property type="protein sequence ID" value="KIM82586.1"/>
    <property type="molecule type" value="Genomic_DNA"/>
</dbReference>
<organism evidence="2 3">
    <name type="scientific">Piloderma croceum (strain F 1598)</name>
    <dbReference type="NCBI Taxonomy" id="765440"/>
    <lineage>
        <taxon>Eukaryota</taxon>
        <taxon>Fungi</taxon>
        <taxon>Dikarya</taxon>
        <taxon>Basidiomycota</taxon>
        <taxon>Agaricomycotina</taxon>
        <taxon>Agaricomycetes</taxon>
        <taxon>Agaricomycetidae</taxon>
        <taxon>Atheliales</taxon>
        <taxon>Atheliaceae</taxon>
        <taxon>Piloderma</taxon>
    </lineage>
</organism>
<evidence type="ECO:0000256" key="1">
    <source>
        <dbReference type="SAM" id="Phobius"/>
    </source>
</evidence>
<dbReference type="InterPro" id="IPR009724">
    <property type="entry name" value="TMEM70"/>
</dbReference>
<dbReference type="GO" id="GO:0031966">
    <property type="term" value="C:mitochondrial membrane"/>
    <property type="evidence" value="ECO:0007669"/>
    <property type="project" value="TreeGrafter"/>
</dbReference>
<dbReference type="Proteomes" id="UP000054166">
    <property type="component" value="Unassembled WGS sequence"/>
</dbReference>
<keyword evidence="1" id="KW-0472">Membrane</keyword>
<feature type="transmembrane region" description="Helical" evidence="1">
    <location>
        <begin position="21"/>
        <end position="40"/>
    </location>
</feature>
<dbReference type="InParanoid" id="A0A0C3FUQ4"/>
<dbReference type="PANTHER" id="PTHR13281:SF0">
    <property type="entry name" value="TRANSMEMBRANE PROTEIN 70, MITOCHONDRIAL"/>
    <property type="match status" value="1"/>
</dbReference>
<reference evidence="3" key="2">
    <citation type="submission" date="2015-01" db="EMBL/GenBank/DDBJ databases">
        <title>Evolutionary Origins and Diversification of the Mycorrhizal Mutualists.</title>
        <authorList>
            <consortium name="DOE Joint Genome Institute"/>
            <consortium name="Mycorrhizal Genomics Consortium"/>
            <person name="Kohler A."/>
            <person name="Kuo A."/>
            <person name="Nagy L.G."/>
            <person name="Floudas D."/>
            <person name="Copeland A."/>
            <person name="Barry K.W."/>
            <person name="Cichocki N."/>
            <person name="Veneault-Fourrey C."/>
            <person name="LaButti K."/>
            <person name="Lindquist E.A."/>
            <person name="Lipzen A."/>
            <person name="Lundell T."/>
            <person name="Morin E."/>
            <person name="Murat C."/>
            <person name="Riley R."/>
            <person name="Ohm R."/>
            <person name="Sun H."/>
            <person name="Tunlid A."/>
            <person name="Henrissat B."/>
            <person name="Grigoriev I.V."/>
            <person name="Hibbett D.S."/>
            <person name="Martin F."/>
        </authorList>
    </citation>
    <scope>NUCLEOTIDE SEQUENCE [LARGE SCALE GENOMIC DNA]</scope>
    <source>
        <strain evidence="3">F 1598</strain>
    </source>
</reference>
<dbReference type="PANTHER" id="PTHR13281">
    <property type="entry name" value="TRANSMEMBRANE PROTEIN 70, MITOCHONDRIAL"/>
    <property type="match status" value="1"/>
</dbReference>
<evidence type="ECO:0000313" key="3">
    <source>
        <dbReference type="Proteomes" id="UP000054166"/>
    </source>
</evidence>
<dbReference type="GO" id="GO:0033615">
    <property type="term" value="P:mitochondrial proton-transporting ATP synthase complex assembly"/>
    <property type="evidence" value="ECO:0007669"/>
    <property type="project" value="TreeGrafter"/>
</dbReference>
<feature type="non-terminal residue" evidence="2">
    <location>
        <position position="1"/>
    </location>
</feature>
<dbReference type="HOGENOM" id="CLU_1475664_0_0_1"/>
<protein>
    <submittedName>
        <fullName evidence="2">Uncharacterized protein</fullName>
    </submittedName>
</protein>
<proteinExistence type="predicted"/>
<accession>A0A0C3FUQ4</accession>
<feature type="transmembrane region" description="Helical" evidence="1">
    <location>
        <begin position="52"/>
        <end position="71"/>
    </location>
</feature>
<name>A0A0C3FUQ4_PILCF</name>
<dbReference type="AlphaFoldDB" id="A0A0C3FUQ4"/>
<reference evidence="2 3" key="1">
    <citation type="submission" date="2014-04" db="EMBL/GenBank/DDBJ databases">
        <authorList>
            <consortium name="DOE Joint Genome Institute"/>
            <person name="Kuo A."/>
            <person name="Tarkka M."/>
            <person name="Buscot F."/>
            <person name="Kohler A."/>
            <person name="Nagy L.G."/>
            <person name="Floudas D."/>
            <person name="Copeland A."/>
            <person name="Barry K.W."/>
            <person name="Cichocki N."/>
            <person name="Veneault-Fourrey C."/>
            <person name="LaButti K."/>
            <person name="Lindquist E.A."/>
            <person name="Lipzen A."/>
            <person name="Lundell T."/>
            <person name="Morin E."/>
            <person name="Murat C."/>
            <person name="Sun H."/>
            <person name="Tunlid A."/>
            <person name="Henrissat B."/>
            <person name="Grigoriev I.V."/>
            <person name="Hibbett D.S."/>
            <person name="Martin F."/>
            <person name="Nordberg H.P."/>
            <person name="Cantor M.N."/>
            <person name="Hua S.X."/>
        </authorList>
    </citation>
    <scope>NUCLEOTIDE SEQUENCE [LARGE SCALE GENOMIC DNA]</scope>
    <source>
        <strain evidence="2 3">F 1598</strain>
    </source>
</reference>
<feature type="non-terminal residue" evidence="2">
    <location>
        <position position="188"/>
    </location>
</feature>